<dbReference type="GO" id="GO:0005737">
    <property type="term" value="C:cytoplasm"/>
    <property type="evidence" value="ECO:0007669"/>
    <property type="project" value="TreeGrafter"/>
</dbReference>
<dbReference type="EMBL" id="PKFP01000001">
    <property type="protein sequence ID" value="PVH13553.1"/>
    <property type="molecule type" value="Genomic_DNA"/>
</dbReference>
<dbReference type="SUPFAM" id="SSF81296">
    <property type="entry name" value="E set domains"/>
    <property type="match status" value="1"/>
</dbReference>
<dbReference type="InterPro" id="IPR011021">
    <property type="entry name" value="Arrestin-like_N"/>
</dbReference>
<dbReference type="AlphaFoldDB" id="A0A2V1A8G8"/>
<dbReference type="CDD" id="cd22952">
    <property type="entry name" value="ART10-like"/>
    <property type="match status" value="1"/>
</dbReference>
<organism evidence="3 4">
    <name type="scientific">Candidozyma duobushaemuli</name>
    <dbReference type="NCBI Taxonomy" id="1231522"/>
    <lineage>
        <taxon>Eukaryota</taxon>
        <taxon>Fungi</taxon>
        <taxon>Dikarya</taxon>
        <taxon>Ascomycota</taxon>
        <taxon>Saccharomycotina</taxon>
        <taxon>Pichiomycetes</taxon>
        <taxon>Metschnikowiaceae</taxon>
        <taxon>Candidozyma</taxon>
    </lineage>
</organism>
<dbReference type="InterPro" id="IPR014752">
    <property type="entry name" value="Arrestin-like_C"/>
</dbReference>
<dbReference type="Pfam" id="PF00339">
    <property type="entry name" value="Arrestin_N"/>
    <property type="match status" value="1"/>
</dbReference>
<evidence type="ECO:0000259" key="2">
    <source>
        <dbReference type="Pfam" id="PF00339"/>
    </source>
</evidence>
<dbReference type="Proteomes" id="UP000244406">
    <property type="component" value="Unassembled WGS sequence"/>
</dbReference>
<evidence type="ECO:0000256" key="1">
    <source>
        <dbReference type="SAM" id="MobiDB-lite"/>
    </source>
</evidence>
<sequence length="520" mass="58094">MARSYQFQIQLENPNRQFHPGDTVRGNVALEVHKSMTVRDITVSLSGQCKSANYKYVTQYNAFTKRYEQRKVSNSIGFNLFGFSTKVFPPPNLQQHGQAEEYTLAEGKYNYPFELAFPNGTVEAKAMSHFDVSSSYVGNSFLYGPNLPRRGTQNMGPVTVSLPPSFNMTQASDDYAIVQYNVDARADRKGWFKSDVFDRQQLRFSPRLDSVMFSFGPLMSSQGVSTNNSSFIANNSTGNARLKFDIEKSKRSEGRSFLRRVFTSRSVKIPLELMVEFKQSNTVAYPQGTTGRVLHQGDNLADIVSLKLFTAFSSEALQRMLIGGDGKKNVPSAPLSNLKVKKIAVSLVHLVYYQGIEPKVQARENLVGKQSFQNEFEISDFEEVEYWSQDLVRKVKQDYSVYFETGKAFMLEIPPEMTSFILHSDFQSFAAPNISVDYQLRISMSVSTTDESPNSAELVCTAPIVFLPNRVDGASSIEYHPPPNPPLETSILQPPGAAGPDQGGEAKEEELPAYSEVGRA</sequence>
<dbReference type="InterPro" id="IPR050357">
    <property type="entry name" value="Arrestin_domain-protein"/>
</dbReference>
<comment type="caution">
    <text evidence="3">The sequence shown here is derived from an EMBL/GenBank/DDBJ whole genome shotgun (WGS) entry which is preliminary data.</text>
</comment>
<accession>A0A2V1A8G8</accession>
<dbReference type="RefSeq" id="XP_025334493.1">
    <property type="nucleotide sequence ID" value="XM_025480193.1"/>
</dbReference>
<protein>
    <recommendedName>
        <fullName evidence="2">Arrestin-like N-terminal domain-containing protein</fullName>
    </recommendedName>
</protein>
<dbReference type="VEuPathDB" id="FungiDB:CXQ87_001659"/>
<dbReference type="Gene3D" id="2.60.40.640">
    <property type="match status" value="1"/>
</dbReference>
<feature type="region of interest" description="Disordered" evidence="1">
    <location>
        <begin position="476"/>
        <end position="520"/>
    </location>
</feature>
<proteinExistence type="predicted"/>
<evidence type="ECO:0000313" key="4">
    <source>
        <dbReference type="Proteomes" id="UP000244406"/>
    </source>
</evidence>
<dbReference type="GO" id="GO:0015031">
    <property type="term" value="P:protein transport"/>
    <property type="evidence" value="ECO:0007669"/>
    <property type="project" value="TreeGrafter"/>
</dbReference>
<dbReference type="PANTHER" id="PTHR11188:SF17">
    <property type="entry name" value="FI21816P1"/>
    <property type="match status" value="1"/>
</dbReference>
<dbReference type="PANTHER" id="PTHR11188">
    <property type="entry name" value="ARRESTIN DOMAIN CONTAINING PROTEIN"/>
    <property type="match status" value="1"/>
</dbReference>
<name>A0A2V1A8G8_9ASCO</name>
<dbReference type="InterPro" id="IPR014756">
    <property type="entry name" value="Ig_E-set"/>
</dbReference>
<reference evidence="3 4" key="1">
    <citation type="submission" date="2017-12" db="EMBL/GenBank/DDBJ databases">
        <title>Genome Sequence of the Amphotericin B-resistant Candida duobushaemulonii strain, B09383.</title>
        <authorList>
            <person name="Chow N.A."/>
            <person name="Gade L."/>
            <person name="Batra D."/>
            <person name="Rowe L.A."/>
            <person name="Loparev V.N."/>
            <person name="Litvintseva A.P."/>
        </authorList>
    </citation>
    <scope>NUCLEOTIDE SEQUENCE [LARGE SCALE GENOMIC DNA]</scope>
    <source>
        <strain evidence="3 4">B09383</strain>
    </source>
</reference>
<evidence type="ECO:0000313" key="3">
    <source>
        <dbReference type="EMBL" id="PVH13553.1"/>
    </source>
</evidence>
<feature type="domain" description="Arrestin-like N-terminal" evidence="2">
    <location>
        <begin position="7"/>
        <end position="120"/>
    </location>
</feature>
<dbReference type="GeneID" id="37001659"/>
<keyword evidence="4" id="KW-1185">Reference proteome</keyword>
<gene>
    <name evidence="3" type="ORF">CXQ87_001659</name>
</gene>